<dbReference type="OrthoDB" id="5735764at2"/>
<comment type="caution">
    <text evidence="2">The sequence shown here is derived from an EMBL/GenBank/DDBJ whole genome shotgun (WGS) entry which is preliminary data.</text>
</comment>
<dbReference type="AlphaFoldDB" id="A0A4R9ISA1"/>
<dbReference type="RefSeq" id="WP_135746999.1">
    <property type="nucleotide sequence ID" value="NZ_RQFL01000005.1"/>
</dbReference>
<reference evidence="3" key="1">
    <citation type="submission" date="2018-10" db="EMBL/GenBank/DDBJ databases">
        <authorList>
            <person name="Vincent A.T."/>
            <person name="Schiettekatte O."/>
            <person name="Bourhy P."/>
            <person name="Veyrier F.J."/>
            <person name="Picardeau M."/>
        </authorList>
    </citation>
    <scope>NUCLEOTIDE SEQUENCE</scope>
    <source>
        <strain evidence="3">201800281</strain>
    </source>
</reference>
<name>A0A4R9ISA1_9LEPT</name>
<dbReference type="Gene3D" id="3.90.70.10">
    <property type="entry name" value="Cysteine proteinases"/>
    <property type="match status" value="1"/>
</dbReference>
<dbReference type="EMBL" id="RQFM01000020">
    <property type="protein sequence ID" value="TGK86211.1"/>
    <property type="molecule type" value="Genomic_DNA"/>
</dbReference>
<dbReference type="InterPro" id="IPR039564">
    <property type="entry name" value="Peptidase_C39-like"/>
</dbReference>
<sequence>MLIDKQIRGAQIKDETGITPGLGITYSPENGWGGSIGLGNTIQNASVSFSQRGNTTVQGSASLTDNIQVTTNITTNGEATVGLNYNAGKGPREGWNLGVNYDLAGSGLSASLGYTHPDSTMGLTSTFNKDGMSTSAEVTGVSIATNGPNGFQMDDLNFAEQNINEAQDKTQKDQNAARLVASGKFSAEQVAKMSDHDFEKALSQLPKETPTDYQAFLGDIGNLIENNINSGVEYAISIGGSVAGGLAFLYGIGSAPSPGSPTPNTPNTQTVVVAAPPNRKKGEEEGNVADHQDPNVGNDREVIEVNANLTREISEIGQIIQNLMDDQMNNSLAENTTQKSNNDSLAEGDFSHLTPGQEFQRKTYLISSLSKLIEGGRVNSQYFLQNYGILSKSLDPNTLKNIQTIVENNYERIKDGSGNLVFSQKQLAIFSQQTSVLINGKLFVREPGTDYFNSDAIFEDNKKHKIKFTQDGKIRQVTTDPKTGIQKTKTLDLKGNVIQPIVAVEEANFLDSNKKFNDRITSVKESPNVQDYKSNPSKKGSLKIMETTSDGKTIPASIGTIEKIGRQLINDAIYEYDPGLNSKGKSKDLLEKFIVDNGLDAKDLTLEQKAVKANLEKTYQDLSTKYTTGIKDKKPIQTEQDKRDYLNDRIDYIKENHNRLTTELLVNRYKDKIDLDNSSEKFTVLKEGGGVILNEVLYDSQNDNETDLMFGKYNLRPGNQCSPTSVAMVMDYLGAVGMHDRVQLVDDIITEGIKAGIIKDGMELQNIAQVGKLIKNYGFEQMVIKPDGNPPNTSRTENIKTQINSGKPVVTSGTFNIELGGKDKEGNPIVVKGHVITIVGYDETGWIVHDPFGDANTDYKKGSGKYIHYEYGKWDIGNSANTYTMSIPEETKQ</sequence>
<accession>A0A4R9ISA1</accession>
<gene>
    <name evidence="2" type="ORF">EHQ23_08110</name>
    <name evidence="3" type="ORF">EHQ26_00070</name>
</gene>
<dbReference type="EMBL" id="RQFL01000005">
    <property type="protein sequence ID" value="TGK94978.1"/>
    <property type="molecule type" value="Genomic_DNA"/>
</dbReference>
<organism evidence="2 4">
    <name type="scientific">Leptospira bourretii</name>
    <dbReference type="NCBI Taxonomy" id="2484962"/>
    <lineage>
        <taxon>Bacteria</taxon>
        <taxon>Pseudomonadati</taxon>
        <taxon>Spirochaetota</taxon>
        <taxon>Spirochaetia</taxon>
        <taxon>Leptospirales</taxon>
        <taxon>Leptospiraceae</taxon>
        <taxon>Leptospira</taxon>
    </lineage>
</organism>
<evidence type="ECO:0000313" key="2">
    <source>
        <dbReference type="EMBL" id="TGK86211.1"/>
    </source>
</evidence>
<keyword evidence="5" id="KW-1185">Reference proteome</keyword>
<feature type="domain" description="Peptidase C39-like" evidence="1">
    <location>
        <begin position="696"/>
        <end position="851"/>
    </location>
</feature>
<dbReference type="Proteomes" id="UP000297394">
    <property type="component" value="Unassembled WGS sequence"/>
</dbReference>
<dbReference type="Proteomes" id="UP000297918">
    <property type="component" value="Unassembled WGS sequence"/>
</dbReference>
<evidence type="ECO:0000313" key="5">
    <source>
        <dbReference type="Proteomes" id="UP000297918"/>
    </source>
</evidence>
<evidence type="ECO:0000259" key="1">
    <source>
        <dbReference type="Pfam" id="PF13529"/>
    </source>
</evidence>
<dbReference type="Pfam" id="PF13529">
    <property type="entry name" value="Peptidase_C39_2"/>
    <property type="match status" value="1"/>
</dbReference>
<evidence type="ECO:0000313" key="4">
    <source>
        <dbReference type="Proteomes" id="UP000297394"/>
    </source>
</evidence>
<proteinExistence type="predicted"/>
<evidence type="ECO:0000313" key="3">
    <source>
        <dbReference type="EMBL" id="TGK94978.1"/>
    </source>
</evidence>
<reference evidence="2 4" key="2">
    <citation type="journal article" date="2019" name="PLoS Negl. Trop. Dis.">
        <title>Revisiting the worldwide diversity of Leptospira species in the environment.</title>
        <authorList>
            <person name="Vincent A.T."/>
            <person name="Schiettekatte O."/>
            <person name="Bourhy P."/>
            <person name="Veyrier F.J."/>
            <person name="Picardeau M."/>
        </authorList>
    </citation>
    <scope>NUCLEOTIDE SEQUENCE [LARGE SCALE GENOMIC DNA]</scope>
    <source>
        <strain evidence="2 4">201800280</strain>
        <strain evidence="3">201800281</strain>
    </source>
</reference>
<protein>
    <recommendedName>
        <fullName evidence="1">Peptidase C39-like domain-containing protein</fullName>
    </recommendedName>
</protein>